<reference evidence="7 8" key="1">
    <citation type="submission" date="2021-10" db="EMBL/GenBank/DDBJ databases">
        <title>Anaerobic single-cell dispensing facilitates the cultivation of human gut bacteria.</title>
        <authorList>
            <person name="Afrizal A."/>
        </authorList>
    </citation>
    <scope>NUCLEOTIDE SEQUENCE [LARGE SCALE GENOMIC DNA]</scope>
    <source>
        <strain evidence="7 8">CLA-AA-H276</strain>
    </source>
</reference>
<evidence type="ECO:0000256" key="3">
    <source>
        <dbReference type="ARBA" id="ARBA00022833"/>
    </source>
</evidence>
<dbReference type="RefSeq" id="WP_118769091.1">
    <property type="nucleotide sequence ID" value="NZ_JAJEPS010000001.1"/>
</dbReference>
<dbReference type="AlphaFoldDB" id="A0AAE3A255"/>
<evidence type="ECO:0000313" key="7">
    <source>
        <dbReference type="EMBL" id="MCC2124682.1"/>
    </source>
</evidence>
<comment type="cofactor">
    <cofactor evidence="6">
        <name>Zn(2+)</name>
        <dbReference type="ChEBI" id="CHEBI:29105"/>
    </cofactor>
    <text evidence="6">Binds 1 zinc ion per subunit.</text>
</comment>
<dbReference type="InterPro" id="IPR015892">
    <property type="entry name" value="Carbonic_anhydrase_CS"/>
</dbReference>
<gene>
    <name evidence="7" type="ORF">LKD36_00650</name>
</gene>
<evidence type="ECO:0000256" key="1">
    <source>
        <dbReference type="ARBA" id="ARBA00006217"/>
    </source>
</evidence>
<organism evidence="7 8">
    <name type="scientific">Hominiventricola filiformis</name>
    <dbReference type="NCBI Taxonomy" id="2885352"/>
    <lineage>
        <taxon>Bacteria</taxon>
        <taxon>Bacillati</taxon>
        <taxon>Bacillota</taxon>
        <taxon>Clostridia</taxon>
        <taxon>Lachnospirales</taxon>
        <taxon>Lachnospiraceae</taxon>
        <taxon>Hominiventricola</taxon>
    </lineage>
</organism>
<feature type="binding site" evidence="6">
    <location>
        <position position="56"/>
    </location>
    <ligand>
        <name>Zn(2+)</name>
        <dbReference type="ChEBI" id="CHEBI:29105"/>
    </ligand>
</feature>
<evidence type="ECO:0000256" key="6">
    <source>
        <dbReference type="PIRSR" id="PIRSR601765-1"/>
    </source>
</evidence>
<name>A0AAE3A255_9FIRM</name>
<dbReference type="SUPFAM" id="SSF53056">
    <property type="entry name" value="beta-carbonic anhydrase, cab"/>
    <property type="match status" value="1"/>
</dbReference>
<sequence length="188" mass="20863">MHAFIMTADKALKKLKEGNAKYLNAETSRGNISRMLRKYTYENGQHPYAIIITCSDSRVIPESIFSAGLGDLFVIRVAGNVIDDHQLGSIEYAADHLGSPLIVVLGHTFCGAVDAAINHDPQGYIKYITDEIKLAIGDETDDFKACCLNVQRSIDMIEHSLEIHQIEEEGLRVVGAVYHIEDGRVEFI</sequence>
<dbReference type="SMART" id="SM00947">
    <property type="entry name" value="Pro_CA"/>
    <property type="match status" value="1"/>
</dbReference>
<accession>A0AAE3A255</accession>
<keyword evidence="8" id="KW-1185">Reference proteome</keyword>
<dbReference type="InterPro" id="IPR036874">
    <property type="entry name" value="Carbonic_anhydrase_sf"/>
</dbReference>
<dbReference type="InterPro" id="IPR001765">
    <property type="entry name" value="Carbonic_anhydrase"/>
</dbReference>
<evidence type="ECO:0000256" key="2">
    <source>
        <dbReference type="ARBA" id="ARBA00012925"/>
    </source>
</evidence>
<comment type="caution">
    <text evidence="7">The sequence shown here is derived from an EMBL/GenBank/DDBJ whole genome shotgun (WGS) entry which is preliminary data.</text>
</comment>
<comment type="catalytic activity">
    <reaction evidence="5">
        <text>hydrogencarbonate + H(+) = CO2 + H2O</text>
        <dbReference type="Rhea" id="RHEA:10748"/>
        <dbReference type="ChEBI" id="CHEBI:15377"/>
        <dbReference type="ChEBI" id="CHEBI:15378"/>
        <dbReference type="ChEBI" id="CHEBI:16526"/>
        <dbReference type="ChEBI" id="CHEBI:17544"/>
        <dbReference type="EC" id="4.2.1.1"/>
    </reaction>
</comment>
<dbReference type="PROSITE" id="PS00704">
    <property type="entry name" value="PROK_CO2_ANHYDRASE_1"/>
    <property type="match status" value="1"/>
</dbReference>
<dbReference type="Gene3D" id="3.40.1050.10">
    <property type="entry name" value="Carbonic anhydrase"/>
    <property type="match status" value="1"/>
</dbReference>
<dbReference type="GO" id="GO:0008270">
    <property type="term" value="F:zinc ion binding"/>
    <property type="evidence" value="ECO:0007669"/>
    <property type="project" value="InterPro"/>
</dbReference>
<evidence type="ECO:0000256" key="5">
    <source>
        <dbReference type="ARBA" id="ARBA00048348"/>
    </source>
</evidence>
<dbReference type="EMBL" id="JAJEPS010000001">
    <property type="protein sequence ID" value="MCC2124682.1"/>
    <property type="molecule type" value="Genomic_DNA"/>
</dbReference>
<feature type="binding site" evidence="6">
    <location>
        <position position="107"/>
    </location>
    <ligand>
        <name>Zn(2+)</name>
        <dbReference type="ChEBI" id="CHEBI:29105"/>
    </ligand>
</feature>
<keyword evidence="4" id="KW-0456">Lyase</keyword>
<comment type="similarity">
    <text evidence="1">Belongs to the beta-class carbonic anhydrase family.</text>
</comment>
<protein>
    <recommendedName>
        <fullName evidence="2">carbonic anhydrase</fullName>
        <ecNumber evidence="2">4.2.1.1</ecNumber>
    </recommendedName>
</protein>
<evidence type="ECO:0000313" key="8">
    <source>
        <dbReference type="Proteomes" id="UP001198220"/>
    </source>
</evidence>
<feature type="binding site" evidence="6">
    <location>
        <position position="54"/>
    </location>
    <ligand>
        <name>Zn(2+)</name>
        <dbReference type="ChEBI" id="CHEBI:29105"/>
    </ligand>
</feature>
<keyword evidence="6" id="KW-0479">Metal-binding</keyword>
<dbReference type="GO" id="GO:0015976">
    <property type="term" value="P:carbon utilization"/>
    <property type="evidence" value="ECO:0007669"/>
    <property type="project" value="InterPro"/>
</dbReference>
<proteinExistence type="inferred from homology"/>
<dbReference type="Proteomes" id="UP001198220">
    <property type="component" value="Unassembled WGS sequence"/>
</dbReference>
<dbReference type="GO" id="GO:0004089">
    <property type="term" value="F:carbonate dehydratase activity"/>
    <property type="evidence" value="ECO:0007669"/>
    <property type="project" value="UniProtKB-EC"/>
</dbReference>
<keyword evidence="3 6" id="KW-0862">Zinc</keyword>
<dbReference type="PANTHER" id="PTHR11002">
    <property type="entry name" value="CARBONIC ANHYDRASE"/>
    <property type="match status" value="1"/>
</dbReference>
<dbReference type="EC" id="4.2.1.1" evidence="2"/>
<evidence type="ECO:0000256" key="4">
    <source>
        <dbReference type="ARBA" id="ARBA00023239"/>
    </source>
</evidence>
<dbReference type="PANTHER" id="PTHR11002:SF79">
    <property type="entry name" value="CARBONIC ANHYDRASE 2"/>
    <property type="match status" value="1"/>
</dbReference>
<dbReference type="Pfam" id="PF00484">
    <property type="entry name" value="Pro_CA"/>
    <property type="match status" value="1"/>
</dbReference>
<feature type="binding site" evidence="6">
    <location>
        <position position="110"/>
    </location>
    <ligand>
        <name>Zn(2+)</name>
        <dbReference type="ChEBI" id="CHEBI:29105"/>
    </ligand>
</feature>